<organism evidence="2 3">
    <name type="scientific">Thalassospira permensis NBRC 106175</name>
    <dbReference type="NCBI Taxonomy" id="1353532"/>
    <lineage>
        <taxon>Bacteria</taxon>
        <taxon>Pseudomonadati</taxon>
        <taxon>Pseudomonadota</taxon>
        <taxon>Alphaproteobacteria</taxon>
        <taxon>Rhodospirillales</taxon>
        <taxon>Thalassospiraceae</taxon>
        <taxon>Thalassospira</taxon>
    </lineage>
</organism>
<dbReference type="EMBL" id="AUNC01000023">
    <property type="protein sequence ID" value="KEO55683.1"/>
    <property type="molecule type" value="Genomic_DNA"/>
</dbReference>
<dbReference type="Proteomes" id="UP000027463">
    <property type="component" value="Unassembled WGS sequence"/>
</dbReference>
<evidence type="ECO:0000313" key="3">
    <source>
        <dbReference type="Proteomes" id="UP000027463"/>
    </source>
</evidence>
<dbReference type="PANTHER" id="PTHR43194:SF5">
    <property type="entry name" value="PIMELOYL-[ACYL-CARRIER PROTEIN] METHYL ESTER ESTERASE"/>
    <property type="match status" value="1"/>
</dbReference>
<dbReference type="Gene3D" id="3.40.50.1820">
    <property type="entry name" value="alpha/beta hydrolase"/>
    <property type="match status" value="1"/>
</dbReference>
<sequence length="331" mass="36422">MNNVARTRSRNAVSIAGIDSFHIGGQVVKLQDQPKLQMRVAGDGVTREVDLNGSYVTGQLYANHVKLANPQHEVPVMFWHGGAMTGVTWETTPDGRPGWQWLFLENGYDVIVTDAVERGRASWSPYPQIYKSGPVFRTKEESWGMYRFGPVSGYHDDPAKRQAFDGQRFPMSGVDALGAQLVPRWSIHDAESLAAYEALLRRVGPVHLVAHSQGGWFALNMVLRAPELIKSVVVIEPAGAPSLSKHDLAGIAHIPHLFVWGDYIEDVPAWKKYRDGADSFMTALRDEGGVSDLLDLPAEGIRGNSHVPMMDDNSAEIAGMVSEWVAKNSGH</sequence>
<dbReference type="InterPro" id="IPR029058">
    <property type="entry name" value="AB_hydrolase_fold"/>
</dbReference>
<dbReference type="CDD" id="cd12808">
    <property type="entry name" value="Esterase_713_like-1"/>
    <property type="match status" value="1"/>
</dbReference>
<feature type="domain" description="AB hydrolase-1" evidence="1">
    <location>
        <begin position="75"/>
        <end position="242"/>
    </location>
</feature>
<reference evidence="2 3" key="1">
    <citation type="submission" date="2013-07" db="EMBL/GenBank/DDBJ databases">
        <title>Thalassospira permensis NBRC 106175 Genome Sequencing.</title>
        <authorList>
            <person name="Lai Q."/>
            <person name="Shao Z."/>
        </authorList>
    </citation>
    <scope>NUCLEOTIDE SEQUENCE [LARGE SCALE GENOMIC DNA]</scope>
    <source>
        <strain evidence="2 3">NBRC 106175</strain>
    </source>
</reference>
<dbReference type="PANTHER" id="PTHR43194">
    <property type="entry name" value="HYDROLASE ALPHA/BETA FOLD FAMILY"/>
    <property type="match status" value="1"/>
</dbReference>
<accession>A0ABR4TLZ8</accession>
<gene>
    <name evidence="2" type="ORF">SMB34_04540</name>
</gene>
<dbReference type="RefSeq" id="WP_051682275.1">
    <property type="nucleotide sequence ID" value="NZ_AUNC01000023.1"/>
</dbReference>
<evidence type="ECO:0000259" key="1">
    <source>
        <dbReference type="Pfam" id="PF00561"/>
    </source>
</evidence>
<proteinExistence type="predicted"/>
<name>A0ABR4TLZ8_9PROT</name>
<protein>
    <recommendedName>
        <fullName evidence="1">AB hydrolase-1 domain-containing protein</fullName>
    </recommendedName>
</protein>
<keyword evidence="3" id="KW-1185">Reference proteome</keyword>
<dbReference type="InterPro" id="IPR000073">
    <property type="entry name" value="AB_hydrolase_1"/>
</dbReference>
<evidence type="ECO:0000313" key="2">
    <source>
        <dbReference type="EMBL" id="KEO55683.1"/>
    </source>
</evidence>
<dbReference type="Pfam" id="PF00561">
    <property type="entry name" value="Abhydrolase_1"/>
    <property type="match status" value="1"/>
</dbReference>
<dbReference type="SUPFAM" id="SSF53474">
    <property type="entry name" value="alpha/beta-Hydrolases"/>
    <property type="match status" value="1"/>
</dbReference>
<dbReference type="InterPro" id="IPR050228">
    <property type="entry name" value="Carboxylesterase_BioH"/>
</dbReference>
<comment type="caution">
    <text evidence="2">The sequence shown here is derived from an EMBL/GenBank/DDBJ whole genome shotgun (WGS) entry which is preliminary data.</text>
</comment>